<reference evidence="3" key="1">
    <citation type="submission" date="2021-03" db="EMBL/GenBank/DDBJ databases">
        <title>Acanthopleuribacteraceae sp. M133.</title>
        <authorList>
            <person name="Wang G."/>
        </authorList>
    </citation>
    <scope>NUCLEOTIDE SEQUENCE</scope>
    <source>
        <strain evidence="3">M133</strain>
    </source>
</reference>
<gene>
    <name evidence="3" type="ORF">J3U87_03755</name>
</gene>
<evidence type="ECO:0000259" key="2">
    <source>
        <dbReference type="PROSITE" id="PS50110"/>
    </source>
</evidence>
<dbReference type="PANTHER" id="PTHR44520">
    <property type="entry name" value="RESPONSE REGULATOR RCP1-RELATED"/>
    <property type="match status" value="1"/>
</dbReference>
<dbReference type="Proteomes" id="UP000663929">
    <property type="component" value="Chromosome"/>
</dbReference>
<protein>
    <submittedName>
        <fullName evidence="3">Response regulator</fullName>
    </submittedName>
</protein>
<evidence type="ECO:0000256" key="1">
    <source>
        <dbReference type="PROSITE-ProRule" id="PRU00169"/>
    </source>
</evidence>
<dbReference type="CDD" id="cd17557">
    <property type="entry name" value="REC_Rcp-like"/>
    <property type="match status" value="1"/>
</dbReference>
<keyword evidence="4" id="KW-1185">Reference proteome</keyword>
<dbReference type="InterPro" id="IPR052893">
    <property type="entry name" value="TCS_response_regulator"/>
</dbReference>
<dbReference type="SMART" id="SM00448">
    <property type="entry name" value="REC"/>
    <property type="match status" value="1"/>
</dbReference>
<feature type="modified residue" description="4-aspartylphosphate" evidence="1">
    <location>
        <position position="68"/>
    </location>
</feature>
<dbReference type="PANTHER" id="PTHR44520:SF2">
    <property type="entry name" value="RESPONSE REGULATOR RCP1"/>
    <property type="match status" value="1"/>
</dbReference>
<feature type="domain" description="Response regulatory" evidence="2">
    <location>
        <begin position="12"/>
        <end position="135"/>
    </location>
</feature>
<dbReference type="InterPro" id="IPR011006">
    <property type="entry name" value="CheY-like_superfamily"/>
</dbReference>
<organism evidence="3 4">
    <name type="scientific">Sulfidibacter corallicola</name>
    <dbReference type="NCBI Taxonomy" id="2818388"/>
    <lineage>
        <taxon>Bacteria</taxon>
        <taxon>Pseudomonadati</taxon>
        <taxon>Acidobacteriota</taxon>
        <taxon>Holophagae</taxon>
        <taxon>Acanthopleuribacterales</taxon>
        <taxon>Acanthopleuribacteraceae</taxon>
        <taxon>Sulfidibacter</taxon>
    </lineage>
</organism>
<dbReference type="Gene3D" id="3.40.50.2300">
    <property type="match status" value="1"/>
</dbReference>
<sequence>MMESQPDVSGPTILLVEDSPEDLRILRRALKRAGMDFPILHFEQGEDALRFLQRQSPAEDRPSLIMLDVNLPGIDGLEILRLLKADDRLQQIPVIMLTTTVDEHEVLECYRLGANSFIRKPLEFDQFVEQMRRMHAFWFGLATLPQE</sequence>
<name>A0A8A4TR45_SULCO</name>
<dbReference type="GO" id="GO:0000160">
    <property type="term" value="P:phosphorelay signal transduction system"/>
    <property type="evidence" value="ECO:0007669"/>
    <property type="project" value="InterPro"/>
</dbReference>
<keyword evidence="1" id="KW-0597">Phosphoprotein</keyword>
<dbReference type="PROSITE" id="PS50110">
    <property type="entry name" value="RESPONSE_REGULATORY"/>
    <property type="match status" value="1"/>
</dbReference>
<dbReference type="Pfam" id="PF00072">
    <property type="entry name" value="Response_reg"/>
    <property type="match status" value="1"/>
</dbReference>
<dbReference type="SUPFAM" id="SSF52172">
    <property type="entry name" value="CheY-like"/>
    <property type="match status" value="1"/>
</dbReference>
<evidence type="ECO:0000313" key="4">
    <source>
        <dbReference type="Proteomes" id="UP000663929"/>
    </source>
</evidence>
<dbReference type="KEGG" id="scor:J3U87_03755"/>
<dbReference type="InterPro" id="IPR001789">
    <property type="entry name" value="Sig_transdc_resp-reg_receiver"/>
</dbReference>
<accession>A0A8A4TR45</accession>
<proteinExistence type="predicted"/>
<dbReference type="AlphaFoldDB" id="A0A8A4TR45"/>
<evidence type="ECO:0000313" key="3">
    <source>
        <dbReference type="EMBL" id="QTD51562.1"/>
    </source>
</evidence>
<dbReference type="EMBL" id="CP071793">
    <property type="protein sequence ID" value="QTD51562.1"/>
    <property type="molecule type" value="Genomic_DNA"/>
</dbReference>